<dbReference type="InterPro" id="IPR051681">
    <property type="entry name" value="Ser/Thr_Kinases-Pseudokinases"/>
</dbReference>
<keyword evidence="2" id="KW-0812">Transmembrane</keyword>
<dbReference type="SUPFAM" id="SSF56112">
    <property type="entry name" value="Protein kinase-like (PK-like)"/>
    <property type="match status" value="1"/>
</dbReference>
<dbReference type="PANTHER" id="PTHR44329">
    <property type="entry name" value="SERINE/THREONINE-PROTEIN KINASE TNNI3K-RELATED"/>
    <property type="match status" value="1"/>
</dbReference>
<keyword evidence="2" id="KW-1133">Transmembrane helix</keyword>
<sequence>MPASARPLPQSDPAETFSAFKAAEKQYKLHKEQQLRYRKGRVRGGKLVQRPTDTSAVLDFEACRSGAPLPPGVLRVSADFCHLAPSGVFALEGHPGFFFLPGALSWELQQRIVVDALCNFPEPPNRSNHTIVASAAAPESGGARQQPPALRPFHPDAAIVNYYHEGDTLGGHKDDVESDMGQPIISLSVGCDGIFLLGGESKEQRPRAMWLLQETAYFATRGQQPDILLKIDCLGPDGTVIAATPAAAPPGGASTTNSAPIGTQTAYLGIRSKAGNVTFRVECVARVGSPTGVPSPPPPGPTSVAGVPAPGPLPVTGIPPNPGPAATETTLTPPAIVAVPLGTPTGSSSAPKSQLPPAAIAGLAVGIAAGLALLLFGGFKYVRRRAKRRKLPHFPAAATENNVQLISTTKLTDFSDVFNTDPPHEIHTAGSFGLPASIILPVDAIRVYRDPESQTFVELGEGGQGKVYKGRLHEIQDVAIKIIPQDDIPGRALFLHEIALIANLRSPHIVTFLGACIGPDGVALVMELMPNGSLYEKIATDHDGSFGWYHRGGRIALGVARGVAHLHRQTPPILHLDLKSPNVLLDAAYQPKIADVGLSKRLKGLSTHCSSIGTPQWAAPEQALGKPVDTATDVWSFGVVLWEICTGELPRLGQRRLLRPEERLSSAGQPPDCPQKVADLVHRCTQTEPSRRPSIFEVYDILESLVTNA</sequence>
<evidence type="ECO:0000259" key="3">
    <source>
        <dbReference type="PROSITE" id="PS50011"/>
    </source>
</evidence>
<dbReference type="AlphaFoldDB" id="A0AAW1Q7X3"/>
<feature type="domain" description="Protein kinase" evidence="3">
    <location>
        <begin position="453"/>
        <end position="706"/>
    </location>
</feature>
<dbReference type="InterPro" id="IPR011009">
    <property type="entry name" value="Kinase-like_dom_sf"/>
</dbReference>
<dbReference type="Gene3D" id="2.60.120.590">
    <property type="entry name" value="Alpha-ketoglutarate-dependent dioxygenase AlkB-like"/>
    <property type="match status" value="1"/>
</dbReference>
<dbReference type="Pfam" id="PF07714">
    <property type="entry name" value="PK_Tyr_Ser-Thr"/>
    <property type="match status" value="1"/>
</dbReference>
<keyword evidence="2" id="KW-0472">Membrane</keyword>
<reference evidence="4 5" key="1">
    <citation type="journal article" date="2024" name="Nat. Commun.">
        <title>Phylogenomics reveals the evolutionary origins of lichenization in chlorophyte algae.</title>
        <authorList>
            <person name="Puginier C."/>
            <person name="Libourel C."/>
            <person name="Otte J."/>
            <person name="Skaloud P."/>
            <person name="Haon M."/>
            <person name="Grisel S."/>
            <person name="Petersen M."/>
            <person name="Berrin J.G."/>
            <person name="Delaux P.M."/>
            <person name="Dal Grande F."/>
            <person name="Keller J."/>
        </authorList>
    </citation>
    <scope>NUCLEOTIDE SEQUENCE [LARGE SCALE GENOMIC DNA]</scope>
    <source>
        <strain evidence="4 5">SAG 2043</strain>
    </source>
</reference>
<proteinExistence type="inferred from homology"/>
<evidence type="ECO:0000256" key="1">
    <source>
        <dbReference type="ARBA" id="ARBA00007879"/>
    </source>
</evidence>
<protein>
    <recommendedName>
        <fullName evidence="3">Protein kinase domain-containing protein</fullName>
    </recommendedName>
</protein>
<dbReference type="GO" id="GO:0005524">
    <property type="term" value="F:ATP binding"/>
    <property type="evidence" value="ECO:0007669"/>
    <property type="project" value="InterPro"/>
</dbReference>
<evidence type="ECO:0000313" key="5">
    <source>
        <dbReference type="Proteomes" id="UP001489004"/>
    </source>
</evidence>
<evidence type="ECO:0000256" key="2">
    <source>
        <dbReference type="SAM" id="Phobius"/>
    </source>
</evidence>
<organism evidence="4 5">
    <name type="scientific">[Myrmecia] bisecta</name>
    <dbReference type="NCBI Taxonomy" id="41462"/>
    <lineage>
        <taxon>Eukaryota</taxon>
        <taxon>Viridiplantae</taxon>
        <taxon>Chlorophyta</taxon>
        <taxon>core chlorophytes</taxon>
        <taxon>Trebouxiophyceae</taxon>
        <taxon>Trebouxiales</taxon>
        <taxon>Trebouxiaceae</taxon>
        <taxon>Myrmecia</taxon>
    </lineage>
</organism>
<dbReference type="Pfam" id="PF13532">
    <property type="entry name" value="2OG-FeII_Oxy_2"/>
    <property type="match status" value="1"/>
</dbReference>
<dbReference type="InterPro" id="IPR001245">
    <property type="entry name" value="Ser-Thr/Tyr_kinase_cat_dom"/>
</dbReference>
<accession>A0AAW1Q7X3</accession>
<dbReference type="InterPro" id="IPR008271">
    <property type="entry name" value="Ser/Thr_kinase_AS"/>
</dbReference>
<dbReference type="InterPro" id="IPR037151">
    <property type="entry name" value="AlkB-like_sf"/>
</dbReference>
<keyword evidence="5" id="KW-1185">Reference proteome</keyword>
<dbReference type="Gene3D" id="1.10.510.10">
    <property type="entry name" value="Transferase(Phosphotransferase) domain 1"/>
    <property type="match status" value="1"/>
</dbReference>
<comment type="similarity">
    <text evidence="1">Belongs to the alkB family.</text>
</comment>
<dbReference type="Proteomes" id="UP001489004">
    <property type="component" value="Unassembled WGS sequence"/>
</dbReference>
<dbReference type="GO" id="GO:0004674">
    <property type="term" value="F:protein serine/threonine kinase activity"/>
    <property type="evidence" value="ECO:0007669"/>
    <property type="project" value="TreeGrafter"/>
</dbReference>
<dbReference type="PROSITE" id="PS50011">
    <property type="entry name" value="PROTEIN_KINASE_DOM"/>
    <property type="match status" value="1"/>
</dbReference>
<comment type="caution">
    <text evidence="4">The sequence shown here is derived from an EMBL/GenBank/DDBJ whole genome shotgun (WGS) entry which is preliminary data.</text>
</comment>
<dbReference type="EMBL" id="JALJOR010000004">
    <property type="protein sequence ID" value="KAK9818184.1"/>
    <property type="molecule type" value="Genomic_DNA"/>
</dbReference>
<name>A0AAW1Q7X3_9CHLO</name>
<dbReference type="SMART" id="SM00220">
    <property type="entry name" value="S_TKc"/>
    <property type="match status" value="1"/>
</dbReference>
<evidence type="ECO:0000313" key="4">
    <source>
        <dbReference type="EMBL" id="KAK9818184.1"/>
    </source>
</evidence>
<dbReference type="InterPro" id="IPR000719">
    <property type="entry name" value="Prot_kinase_dom"/>
</dbReference>
<dbReference type="PROSITE" id="PS00108">
    <property type="entry name" value="PROTEIN_KINASE_ST"/>
    <property type="match status" value="1"/>
</dbReference>
<dbReference type="InterPro" id="IPR027450">
    <property type="entry name" value="AlkB-like"/>
</dbReference>
<feature type="transmembrane region" description="Helical" evidence="2">
    <location>
        <begin position="358"/>
        <end position="382"/>
    </location>
</feature>
<gene>
    <name evidence="4" type="ORF">WJX72_008366</name>
</gene>
<dbReference type="PANTHER" id="PTHR44329:SF289">
    <property type="entry name" value="SERINE_THREONINE-PROTEIN KINASE VIK"/>
    <property type="match status" value="1"/>
</dbReference>
<dbReference type="SUPFAM" id="SSF51197">
    <property type="entry name" value="Clavaminate synthase-like"/>
    <property type="match status" value="1"/>
</dbReference>